<dbReference type="AlphaFoldDB" id="A0AAN4UU57"/>
<evidence type="ECO:0000256" key="1">
    <source>
        <dbReference type="ARBA" id="ARBA00023015"/>
    </source>
</evidence>
<dbReference type="Proteomes" id="UP000634647">
    <property type="component" value="Unassembled WGS sequence"/>
</dbReference>
<dbReference type="GO" id="GO:0003700">
    <property type="term" value="F:DNA-binding transcription factor activity"/>
    <property type="evidence" value="ECO:0007669"/>
    <property type="project" value="TreeGrafter"/>
</dbReference>
<organism evidence="5 6">
    <name type="scientific">Allgaiera indica</name>
    <dbReference type="NCBI Taxonomy" id="765699"/>
    <lineage>
        <taxon>Bacteria</taxon>
        <taxon>Pseudomonadati</taxon>
        <taxon>Pseudomonadota</taxon>
        <taxon>Alphaproteobacteria</taxon>
        <taxon>Rhodobacterales</taxon>
        <taxon>Paracoccaceae</taxon>
        <taxon>Allgaiera</taxon>
    </lineage>
</organism>
<dbReference type="Pfam" id="PF01381">
    <property type="entry name" value="HTH_3"/>
    <property type="match status" value="1"/>
</dbReference>
<dbReference type="InterPro" id="IPR050807">
    <property type="entry name" value="TransReg_Diox_bact_type"/>
</dbReference>
<keyword evidence="2" id="KW-0238">DNA-binding</keyword>
<reference evidence="5" key="1">
    <citation type="journal article" date="2014" name="Int. J. Syst. Evol. Microbiol.">
        <title>Complete genome sequence of Corynebacterium casei LMG S-19264T (=DSM 44701T), isolated from a smear-ripened cheese.</title>
        <authorList>
            <consortium name="US DOE Joint Genome Institute (JGI-PGF)"/>
            <person name="Walter F."/>
            <person name="Albersmeier A."/>
            <person name="Kalinowski J."/>
            <person name="Ruckert C."/>
        </authorList>
    </citation>
    <scope>NUCLEOTIDE SEQUENCE</scope>
    <source>
        <strain evidence="5">CGMCC 1.10859</strain>
    </source>
</reference>
<evidence type="ECO:0000259" key="4">
    <source>
        <dbReference type="PROSITE" id="PS50943"/>
    </source>
</evidence>
<accession>A0AAN4UU57</accession>
<evidence type="ECO:0000256" key="3">
    <source>
        <dbReference type="ARBA" id="ARBA00023163"/>
    </source>
</evidence>
<name>A0AAN4UU57_9RHOB</name>
<evidence type="ECO:0000256" key="2">
    <source>
        <dbReference type="ARBA" id="ARBA00023125"/>
    </source>
</evidence>
<dbReference type="CDD" id="cd00093">
    <property type="entry name" value="HTH_XRE"/>
    <property type="match status" value="1"/>
</dbReference>
<feature type="domain" description="HTH cro/C1-type" evidence="4">
    <location>
        <begin position="14"/>
        <end position="68"/>
    </location>
</feature>
<keyword evidence="3" id="KW-0804">Transcription</keyword>
<dbReference type="InterPro" id="IPR001387">
    <property type="entry name" value="Cro/C1-type_HTH"/>
</dbReference>
<keyword evidence="1" id="KW-0805">Transcription regulation</keyword>
<dbReference type="PROSITE" id="PS50943">
    <property type="entry name" value="HTH_CROC1"/>
    <property type="match status" value="1"/>
</dbReference>
<dbReference type="SUPFAM" id="SSF47413">
    <property type="entry name" value="lambda repressor-like DNA-binding domains"/>
    <property type="match status" value="1"/>
</dbReference>
<proteinExistence type="predicted"/>
<protein>
    <recommendedName>
        <fullName evidence="4">HTH cro/C1-type domain-containing protein</fullName>
    </recommendedName>
</protein>
<dbReference type="PANTHER" id="PTHR46797">
    <property type="entry name" value="HTH-TYPE TRANSCRIPTIONAL REGULATOR"/>
    <property type="match status" value="1"/>
</dbReference>
<dbReference type="GO" id="GO:0005829">
    <property type="term" value="C:cytosol"/>
    <property type="evidence" value="ECO:0007669"/>
    <property type="project" value="TreeGrafter"/>
</dbReference>
<evidence type="ECO:0000313" key="5">
    <source>
        <dbReference type="EMBL" id="GHE05232.1"/>
    </source>
</evidence>
<reference evidence="5" key="2">
    <citation type="submission" date="2023-06" db="EMBL/GenBank/DDBJ databases">
        <authorList>
            <person name="Sun Q."/>
            <person name="Zhou Y."/>
        </authorList>
    </citation>
    <scope>NUCLEOTIDE SEQUENCE</scope>
    <source>
        <strain evidence="5">CGMCC 1.10859</strain>
    </source>
</reference>
<gene>
    <name evidence="5" type="ORF">GCM10008024_35270</name>
</gene>
<comment type="caution">
    <text evidence="5">The sequence shown here is derived from an EMBL/GenBank/DDBJ whole genome shotgun (WGS) entry which is preliminary data.</text>
</comment>
<dbReference type="GO" id="GO:0003677">
    <property type="term" value="F:DNA binding"/>
    <property type="evidence" value="ECO:0007669"/>
    <property type="project" value="UniProtKB-KW"/>
</dbReference>
<dbReference type="SMART" id="SM00530">
    <property type="entry name" value="HTH_XRE"/>
    <property type="match status" value="1"/>
</dbReference>
<dbReference type="Gene3D" id="1.10.260.40">
    <property type="entry name" value="lambda repressor-like DNA-binding domains"/>
    <property type="match status" value="1"/>
</dbReference>
<evidence type="ECO:0000313" key="6">
    <source>
        <dbReference type="Proteomes" id="UP000634647"/>
    </source>
</evidence>
<dbReference type="PANTHER" id="PTHR46797:SF23">
    <property type="entry name" value="HTH-TYPE TRANSCRIPTIONAL REGULATOR SUTR"/>
    <property type="match status" value="1"/>
</dbReference>
<sequence>MGGMEIRARLSQNMRRLRQSKGWSQEEFAHQAGLHRTYVSDLERGARNPTITVVDKLAVALGVPVGALLDEQPN</sequence>
<dbReference type="InterPro" id="IPR010982">
    <property type="entry name" value="Lambda_DNA-bd_dom_sf"/>
</dbReference>
<dbReference type="EMBL" id="BNAB01000022">
    <property type="protein sequence ID" value="GHE05232.1"/>
    <property type="molecule type" value="Genomic_DNA"/>
</dbReference>